<protein>
    <recommendedName>
        <fullName evidence="4">NADP-dependent oxidoreductase domain-containing protein</fullName>
    </recommendedName>
</protein>
<dbReference type="Proteomes" id="UP000013827">
    <property type="component" value="Unassembled WGS sequence"/>
</dbReference>
<keyword evidence="6" id="KW-1185">Reference proteome</keyword>
<reference evidence="5" key="2">
    <citation type="submission" date="2024-10" db="UniProtKB">
        <authorList>
            <consortium name="EnsemblProtists"/>
        </authorList>
    </citation>
    <scope>IDENTIFICATION</scope>
</reference>
<dbReference type="Pfam" id="PF00248">
    <property type="entry name" value="Aldo_ket_red"/>
    <property type="match status" value="1"/>
</dbReference>
<dbReference type="STRING" id="2903.R1DFG2"/>
<dbReference type="InterPro" id="IPR023210">
    <property type="entry name" value="NADP_OxRdtase_dom"/>
</dbReference>
<dbReference type="HOGENOM" id="CLU_603314_0_0_1"/>
<name>A0A0D3KEP8_EMIH1</name>
<dbReference type="eggNOG" id="KOG1577">
    <property type="taxonomic scope" value="Eukaryota"/>
</dbReference>
<dbReference type="Gene3D" id="3.20.20.100">
    <property type="entry name" value="NADP-dependent oxidoreductase domain"/>
    <property type="match status" value="1"/>
</dbReference>
<dbReference type="RefSeq" id="XP_005786662.1">
    <property type="nucleotide sequence ID" value="XM_005786605.1"/>
</dbReference>
<evidence type="ECO:0000256" key="2">
    <source>
        <dbReference type="ARBA" id="ARBA00022857"/>
    </source>
</evidence>
<keyword evidence="3" id="KW-0560">Oxidoreductase</keyword>
<evidence type="ECO:0000313" key="6">
    <source>
        <dbReference type="Proteomes" id="UP000013827"/>
    </source>
</evidence>
<reference evidence="6" key="1">
    <citation type="journal article" date="2013" name="Nature">
        <title>Pan genome of the phytoplankton Emiliania underpins its global distribution.</title>
        <authorList>
            <person name="Read B.A."/>
            <person name="Kegel J."/>
            <person name="Klute M.J."/>
            <person name="Kuo A."/>
            <person name="Lefebvre S.C."/>
            <person name="Maumus F."/>
            <person name="Mayer C."/>
            <person name="Miller J."/>
            <person name="Monier A."/>
            <person name="Salamov A."/>
            <person name="Young J."/>
            <person name="Aguilar M."/>
            <person name="Claverie J.M."/>
            <person name="Frickenhaus S."/>
            <person name="Gonzalez K."/>
            <person name="Herman E.K."/>
            <person name="Lin Y.C."/>
            <person name="Napier J."/>
            <person name="Ogata H."/>
            <person name="Sarno A.F."/>
            <person name="Shmutz J."/>
            <person name="Schroeder D."/>
            <person name="de Vargas C."/>
            <person name="Verret F."/>
            <person name="von Dassow P."/>
            <person name="Valentin K."/>
            <person name="Van de Peer Y."/>
            <person name="Wheeler G."/>
            <person name="Dacks J.B."/>
            <person name="Delwiche C.F."/>
            <person name="Dyhrman S.T."/>
            <person name="Glockner G."/>
            <person name="John U."/>
            <person name="Richards T."/>
            <person name="Worden A.Z."/>
            <person name="Zhang X."/>
            <person name="Grigoriev I.V."/>
            <person name="Allen A.E."/>
            <person name="Bidle K."/>
            <person name="Borodovsky M."/>
            <person name="Bowler C."/>
            <person name="Brownlee C."/>
            <person name="Cock J.M."/>
            <person name="Elias M."/>
            <person name="Gladyshev V.N."/>
            <person name="Groth M."/>
            <person name="Guda C."/>
            <person name="Hadaegh A."/>
            <person name="Iglesias-Rodriguez M.D."/>
            <person name="Jenkins J."/>
            <person name="Jones B.M."/>
            <person name="Lawson T."/>
            <person name="Leese F."/>
            <person name="Lindquist E."/>
            <person name="Lobanov A."/>
            <person name="Lomsadze A."/>
            <person name="Malik S.B."/>
            <person name="Marsh M.E."/>
            <person name="Mackinder L."/>
            <person name="Mock T."/>
            <person name="Mueller-Roeber B."/>
            <person name="Pagarete A."/>
            <person name="Parker M."/>
            <person name="Probert I."/>
            <person name="Quesneville H."/>
            <person name="Raines C."/>
            <person name="Rensing S.A."/>
            <person name="Riano-Pachon D.M."/>
            <person name="Richier S."/>
            <person name="Rokitta S."/>
            <person name="Shiraiwa Y."/>
            <person name="Soanes D.M."/>
            <person name="van der Giezen M."/>
            <person name="Wahlund T.M."/>
            <person name="Williams B."/>
            <person name="Wilson W."/>
            <person name="Wolfe G."/>
            <person name="Wurch L.L."/>
        </authorList>
    </citation>
    <scope>NUCLEOTIDE SEQUENCE</scope>
</reference>
<evidence type="ECO:0000259" key="4">
    <source>
        <dbReference type="Pfam" id="PF00248"/>
    </source>
</evidence>
<dbReference type="GO" id="GO:0016616">
    <property type="term" value="F:oxidoreductase activity, acting on the CH-OH group of donors, NAD or NADP as acceptor"/>
    <property type="evidence" value="ECO:0007669"/>
    <property type="project" value="UniProtKB-ARBA"/>
</dbReference>
<dbReference type="GeneID" id="17279504"/>
<dbReference type="InterPro" id="IPR020471">
    <property type="entry name" value="AKR"/>
</dbReference>
<dbReference type="EnsemblProtists" id="EOD34233">
    <property type="protein sequence ID" value="EOD34233"/>
    <property type="gene ID" value="EMIHUDRAFT_201905"/>
</dbReference>
<keyword evidence="2" id="KW-0521">NADP</keyword>
<dbReference type="PRINTS" id="PR00069">
    <property type="entry name" value="ALDKETRDTASE"/>
</dbReference>
<feature type="domain" description="NADP-dependent oxidoreductase" evidence="4">
    <location>
        <begin position="72"/>
        <end position="239"/>
    </location>
</feature>
<dbReference type="PaxDb" id="2903-EOD34233"/>
<dbReference type="SUPFAM" id="SSF51430">
    <property type="entry name" value="NAD(P)-linked oxidoreductase"/>
    <property type="match status" value="1"/>
</dbReference>
<dbReference type="PANTHER" id="PTHR43827">
    <property type="entry name" value="2,5-DIKETO-D-GLUCONIC ACID REDUCTASE"/>
    <property type="match status" value="1"/>
</dbReference>
<dbReference type="PANTHER" id="PTHR43827:SF3">
    <property type="entry name" value="NADP-DEPENDENT OXIDOREDUCTASE DOMAIN-CONTAINING PROTEIN"/>
    <property type="match status" value="1"/>
</dbReference>
<dbReference type="AlphaFoldDB" id="A0A0D3KEP8"/>
<proteinExistence type="inferred from homology"/>
<evidence type="ECO:0000256" key="3">
    <source>
        <dbReference type="ARBA" id="ARBA00023002"/>
    </source>
</evidence>
<organism evidence="5 6">
    <name type="scientific">Emiliania huxleyi (strain CCMP1516)</name>
    <dbReference type="NCBI Taxonomy" id="280463"/>
    <lineage>
        <taxon>Eukaryota</taxon>
        <taxon>Haptista</taxon>
        <taxon>Haptophyta</taxon>
        <taxon>Prymnesiophyceae</taxon>
        <taxon>Isochrysidales</taxon>
        <taxon>Noelaerhabdaceae</taxon>
        <taxon>Emiliania</taxon>
    </lineage>
</organism>
<comment type="similarity">
    <text evidence="1">Belongs to the aldo/keto reductase family.</text>
</comment>
<accession>A0A0D3KEP8</accession>
<evidence type="ECO:0000313" key="5">
    <source>
        <dbReference type="EnsemblProtists" id="EOD34233"/>
    </source>
</evidence>
<dbReference type="CDD" id="cd19071">
    <property type="entry name" value="AKR_AKR1-5-like"/>
    <property type="match status" value="1"/>
</dbReference>
<evidence type="ECO:0000256" key="1">
    <source>
        <dbReference type="ARBA" id="ARBA00007905"/>
    </source>
</evidence>
<dbReference type="KEGG" id="ehx:EMIHUDRAFT_201905"/>
<dbReference type="InterPro" id="IPR036812">
    <property type="entry name" value="NAD(P)_OxRdtase_dom_sf"/>
</dbReference>
<sequence>MLAIVSAIAPAFACYGGKAPCVKLNSGVLMPAVQLGTGASAYLNHCHEPLPNPPFSNMSCFKRMAHASAKLWLAAGGSAIEMAQVDRNSVPVARAIEDVPRSRLFLDTKCWGSQGFAATIECAADSMQMLGAPECWGSPVWDQRCDAPAPLYDPGPAQRRESWRALELLVKAPEAGRVRAIGLSDFTAKQVEEVLPHATILPAVLSTQWHPGRHDDSLLAFAKAHGITLQAWGALGAGVWGPSILKHPALVAAAAAHNVALRWSVQQGVVVIAGTANEAHMAADLDLWGFELSEAEMKAISAVGEGGRAHLHATVEPPSSWFKELHLVDLVGGHHRADHMLRAPVLVVLLCLLLLKCVSSYDKVAVSPYDKVAVVAPAPEKVAAMAPVPAPRRNLAGAGAPVGPRRGRRINNFNPDKYKLSLWRQPIPGNGTLIWSLGEHPPTPTRRQSKATLV</sequence>